<protein>
    <recommendedName>
        <fullName evidence="1">ATP synthase alpha subunit C-terminal domain-containing protein</fullName>
    </recommendedName>
</protein>
<gene>
    <name evidence="2" type="ORF">FOXB_00746</name>
</gene>
<dbReference type="SUPFAM" id="SSF47917">
    <property type="entry name" value="C-terminal domain of alpha and beta subunits of F1 ATP synthase"/>
    <property type="match status" value="1"/>
</dbReference>
<sequence>KQYSPMAVNQMVPVIFAGVNGYIDNVPVYRIERWEAEFLAHLKINELELMDALDMGGAISKGLEAKLRAVIRTFTQSFLAEMAVLSSLDSSKTWRFVAASGIT</sequence>
<evidence type="ECO:0000313" key="2">
    <source>
        <dbReference type="EMBL" id="EGU88736.1"/>
    </source>
</evidence>
<dbReference type="GO" id="GO:0015986">
    <property type="term" value="P:proton motive force-driven ATP synthesis"/>
    <property type="evidence" value="ECO:0007669"/>
    <property type="project" value="InterPro"/>
</dbReference>
<dbReference type="EMBL" id="AFQF01000224">
    <property type="protein sequence ID" value="EGU88736.1"/>
    <property type="molecule type" value="Genomic_DNA"/>
</dbReference>
<dbReference type="InterPro" id="IPR000793">
    <property type="entry name" value="ATP_synth_asu_C"/>
</dbReference>
<proteinExistence type="predicted"/>
<feature type="domain" description="ATP synthase alpha subunit C-terminal" evidence="1">
    <location>
        <begin position="1"/>
        <end position="74"/>
    </location>
</feature>
<evidence type="ECO:0000259" key="1">
    <source>
        <dbReference type="Pfam" id="PF00306"/>
    </source>
</evidence>
<dbReference type="AlphaFoldDB" id="F9F2X1"/>
<name>F9F2X1_FUSOF</name>
<dbReference type="Gene3D" id="1.20.150.20">
    <property type="entry name" value="ATP synthase alpha/beta chain, C-terminal domain"/>
    <property type="match status" value="1"/>
</dbReference>
<dbReference type="InterPro" id="IPR038376">
    <property type="entry name" value="ATP_synth_asu_C_sf"/>
</dbReference>
<accession>F9F2X1</accession>
<feature type="non-terminal residue" evidence="2">
    <location>
        <position position="1"/>
    </location>
</feature>
<dbReference type="STRING" id="660025.F9F2X1"/>
<reference evidence="2" key="1">
    <citation type="journal article" date="2012" name="Mol. Plant Microbe Interact.">
        <title>A highly conserved effector in Fusarium oxysporum is required for full virulence on Arabidopsis.</title>
        <authorList>
            <person name="Thatcher L.F."/>
            <person name="Gardiner D.M."/>
            <person name="Kazan K."/>
            <person name="Manners J."/>
        </authorList>
    </citation>
    <scope>NUCLEOTIDE SEQUENCE [LARGE SCALE GENOMIC DNA]</scope>
    <source>
        <strain evidence="2">Fo5176</strain>
    </source>
</reference>
<dbReference type="Pfam" id="PF00306">
    <property type="entry name" value="ATP-synt_ab_C"/>
    <property type="match status" value="1"/>
</dbReference>
<organism evidence="2">
    <name type="scientific">Fusarium oxysporum (strain Fo5176)</name>
    <name type="common">Fusarium vascular wilt</name>
    <dbReference type="NCBI Taxonomy" id="660025"/>
    <lineage>
        <taxon>Eukaryota</taxon>
        <taxon>Fungi</taxon>
        <taxon>Dikarya</taxon>
        <taxon>Ascomycota</taxon>
        <taxon>Pezizomycotina</taxon>
        <taxon>Sordariomycetes</taxon>
        <taxon>Hypocreomycetidae</taxon>
        <taxon>Hypocreales</taxon>
        <taxon>Nectriaceae</taxon>
        <taxon>Fusarium</taxon>
        <taxon>Fusarium oxysporum species complex</taxon>
    </lineage>
</organism>
<comment type="caution">
    <text evidence="2">The sequence shown here is derived from an EMBL/GenBank/DDBJ whole genome shotgun (WGS) entry which is preliminary data.</text>
</comment>